<feature type="domain" description="M23ase beta-sheet core" evidence="2">
    <location>
        <begin position="201"/>
        <end position="298"/>
    </location>
</feature>
<dbReference type="InterPro" id="IPR016047">
    <property type="entry name" value="M23ase_b-sheet_dom"/>
</dbReference>
<dbReference type="Pfam" id="PF01551">
    <property type="entry name" value="Peptidase_M23"/>
    <property type="match status" value="1"/>
</dbReference>
<dbReference type="CDD" id="cd12797">
    <property type="entry name" value="M23_peptidase"/>
    <property type="match status" value="1"/>
</dbReference>
<proteinExistence type="predicted"/>
<evidence type="ECO:0000313" key="3">
    <source>
        <dbReference type="EMBL" id="CEM44119.1"/>
    </source>
</evidence>
<dbReference type="PANTHER" id="PTHR21666">
    <property type="entry name" value="PEPTIDASE-RELATED"/>
    <property type="match status" value="1"/>
</dbReference>
<reference evidence="3" key="1">
    <citation type="submission" date="2014-11" db="EMBL/GenBank/DDBJ databases">
        <authorList>
            <person name="Otto D Thomas"/>
            <person name="Naeem Raeece"/>
        </authorList>
    </citation>
    <scope>NUCLEOTIDE SEQUENCE</scope>
</reference>
<dbReference type="PANTHER" id="PTHR21666:SF270">
    <property type="entry name" value="MUREIN HYDROLASE ACTIVATOR ENVC"/>
    <property type="match status" value="1"/>
</dbReference>
<dbReference type="GO" id="GO:0004222">
    <property type="term" value="F:metalloendopeptidase activity"/>
    <property type="evidence" value="ECO:0007669"/>
    <property type="project" value="TreeGrafter"/>
</dbReference>
<evidence type="ECO:0000259" key="2">
    <source>
        <dbReference type="Pfam" id="PF01551"/>
    </source>
</evidence>
<dbReference type="AlphaFoldDB" id="A0A0G4HJ56"/>
<accession>A0A0G4HJ56</accession>
<dbReference type="SUPFAM" id="SSF51261">
    <property type="entry name" value="Duplicated hybrid motif"/>
    <property type="match status" value="1"/>
</dbReference>
<dbReference type="EMBL" id="CDMZ01002844">
    <property type="protein sequence ID" value="CEM44119.1"/>
    <property type="molecule type" value="Genomic_DNA"/>
</dbReference>
<dbReference type="InterPro" id="IPR050570">
    <property type="entry name" value="Cell_wall_metabolism_enzyme"/>
</dbReference>
<protein>
    <recommendedName>
        <fullName evidence="2">M23ase beta-sheet core domain-containing protein</fullName>
    </recommendedName>
</protein>
<feature type="compositionally biased region" description="Basic residues" evidence="1">
    <location>
        <begin position="1"/>
        <end position="17"/>
    </location>
</feature>
<feature type="region of interest" description="Disordered" evidence="1">
    <location>
        <begin position="360"/>
        <end position="390"/>
    </location>
</feature>
<evidence type="ECO:0000256" key="1">
    <source>
        <dbReference type="SAM" id="MobiDB-lite"/>
    </source>
</evidence>
<dbReference type="VEuPathDB" id="CryptoDB:Cvel_28056"/>
<organism evidence="3">
    <name type="scientific">Chromera velia CCMP2878</name>
    <dbReference type="NCBI Taxonomy" id="1169474"/>
    <lineage>
        <taxon>Eukaryota</taxon>
        <taxon>Sar</taxon>
        <taxon>Alveolata</taxon>
        <taxon>Colpodellida</taxon>
        <taxon>Chromeraceae</taxon>
        <taxon>Chromera</taxon>
    </lineage>
</organism>
<dbReference type="InterPro" id="IPR011055">
    <property type="entry name" value="Dup_hybrid_motif"/>
</dbReference>
<feature type="compositionally biased region" description="Low complexity" evidence="1">
    <location>
        <begin position="360"/>
        <end position="376"/>
    </location>
</feature>
<gene>
    <name evidence="3" type="ORF">Cvel_28056</name>
</gene>
<sequence>MPKNRRGKRSKNKKKKQTEKEEIFNFYPPAGKGCHISHGNAPWLISSLPFDPDEYECEPSELPDLSVDPDSRILSAINPTEETKVFYISSSHKTRDGEGNEFERGTYRDEEGEVHPCTTFILVLGPCTIVEVCEIVMSEEERDGELDLHSDVQVLKKRENPSPSPSAAVIAFPFKVECGPLLCTQGFGGHFTHFFPNTFHAIDFRCPVGMPVVAVGNGQVTGVRDGSQVSGIHVSNLFKWNSVQIRLASSGLVVEYVHLRCGSVKVREGQRVEEGEEIAETGDVGFSPEPHLHLQVLESTADDALSVPFLFQGTPFLLLGKMREMLLSKMLEAGGDDSSAPVEAHAQKVSASAAAAAASSTSTAPLPSEEPPSAATAEEDPCPAIPPGPPGCFLPQAGQWCDVSGIYRVGGGSSS</sequence>
<feature type="region of interest" description="Disordered" evidence="1">
    <location>
        <begin position="1"/>
        <end position="22"/>
    </location>
</feature>
<name>A0A0G4HJ56_9ALVE</name>
<dbReference type="Gene3D" id="2.70.70.10">
    <property type="entry name" value="Glucose Permease (Domain IIA)"/>
    <property type="match status" value="1"/>
</dbReference>